<organism evidence="3 4">
    <name type="scientific">Dickeya chrysanthemi (strain Ech1591)</name>
    <name type="common">Dickeya zeae (strain Ech1591)</name>
    <dbReference type="NCBI Taxonomy" id="561229"/>
    <lineage>
        <taxon>Bacteria</taxon>
        <taxon>Pseudomonadati</taxon>
        <taxon>Pseudomonadota</taxon>
        <taxon>Gammaproteobacteria</taxon>
        <taxon>Enterobacterales</taxon>
        <taxon>Pectobacteriaceae</taxon>
        <taxon>Dickeya</taxon>
    </lineage>
</organism>
<evidence type="ECO:0000256" key="2">
    <source>
        <dbReference type="PROSITE-ProRule" id="PRU01323"/>
    </source>
</evidence>
<dbReference type="KEGG" id="dze:Dd1591_3597"/>
<reference evidence="3 4" key="1">
    <citation type="submission" date="2009-06" db="EMBL/GenBank/DDBJ databases">
        <title>Complete sequence of Dickeya zeae Ech1591.</title>
        <authorList>
            <consortium name="US DOE Joint Genome Institute"/>
            <person name="Lucas S."/>
            <person name="Copeland A."/>
            <person name="Lapidus A."/>
            <person name="Glavina del Rio T."/>
            <person name="Tice H."/>
            <person name="Bruce D."/>
            <person name="Goodwin L."/>
            <person name="Pitluck S."/>
            <person name="Chertkov O."/>
            <person name="Brettin T."/>
            <person name="Detter J.C."/>
            <person name="Han C."/>
            <person name="Larimer F."/>
            <person name="Land M."/>
            <person name="Hauser L."/>
            <person name="Kyrpides N."/>
            <person name="Ovchinnikova G."/>
            <person name="Balakrishnan V."/>
            <person name="Glasner J."/>
            <person name="Perna N.T."/>
        </authorList>
    </citation>
    <scope>NUCLEOTIDE SEQUENCE [LARGE SCALE GENOMIC DNA]</scope>
    <source>
        <strain evidence="3 4">Ech1591</strain>
    </source>
</reference>
<name>C6CKP2_DICC1</name>
<accession>C6CKP2</accession>
<evidence type="ECO:0000313" key="4">
    <source>
        <dbReference type="Proteomes" id="UP000002735"/>
    </source>
</evidence>
<dbReference type="InterPro" id="IPR025603">
    <property type="entry name" value="YebF/ColM_immunity"/>
</dbReference>
<evidence type="ECO:0000313" key="3">
    <source>
        <dbReference type="EMBL" id="ACT08406.1"/>
    </source>
</evidence>
<dbReference type="PROSITE" id="PS51979">
    <property type="entry name" value="YEBF_CMI"/>
    <property type="match status" value="1"/>
</dbReference>
<proteinExistence type="predicted"/>
<dbReference type="Gene3D" id="3.10.450.300">
    <property type="entry name" value="YebF/Colicin-M immunity protein"/>
    <property type="match status" value="1"/>
</dbReference>
<protein>
    <submittedName>
        <fullName evidence="3">Uncharacterized protein</fullName>
    </submittedName>
</protein>
<dbReference type="OrthoDB" id="6434208at2"/>
<dbReference type="AlphaFoldDB" id="C6CKP2"/>
<dbReference type="EMBL" id="CP001655">
    <property type="protein sequence ID" value="ACT08406.1"/>
    <property type="molecule type" value="Genomic_DNA"/>
</dbReference>
<dbReference type="RefSeq" id="WP_015847921.1">
    <property type="nucleotide sequence ID" value="NC_012912.1"/>
</dbReference>
<keyword evidence="1" id="KW-1015">Disulfide bond</keyword>
<dbReference type="HOGENOM" id="CLU_168855_0_0_6"/>
<dbReference type="eggNOG" id="ENOG502ZEKY">
    <property type="taxonomic scope" value="Bacteria"/>
</dbReference>
<evidence type="ECO:0000256" key="1">
    <source>
        <dbReference type="ARBA" id="ARBA00023157"/>
    </source>
</evidence>
<dbReference type="Proteomes" id="UP000002735">
    <property type="component" value="Chromosome"/>
</dbReference>
<gene>
    <name evidence="3" type="ordered locus">Dd1591_3597</name>
</gene>
<comment type="caution">
    <text evidence="2">Lacks conserved residue(s) required for the propagation of feature annotation.</text>
</comment>
<sequence precursor="true">MGWKKKTALSVLVTVGALLAYKYAIWSTGPLCNEVAYEQVMNYIKNDLKRPSISRSILFRLSTLGTSTPVIQFSQNPDLVESETYLVSFQVSGPLKIHHLFAIYECRTGTIEYSVK</sequence>
<dbReference type="InterPro" id="IPR038703">
    <property type="entry name" value="YebF/Cmi_sf"/>
</dbReference>
<dbReference type="GeneID" id="45081637"/>